<gene>
    <name evidence="1" type="ORF">EVA_15654</name>
</gene>
<organism evidence="1">
    <name type="scientific">gut metagenome</name>
    <dbReference type="NCBI Taxonomy" id="749906"/>
    <lineage>
        <taxon>unclassified sequences</taxon>
        <taxon>metagenomes</taxon>
        <taxon>organismal metagenomes</taxon>
    </lineage>
</organism>
<proteinExistence type="predicted"/>
<reference evidence="1" key="1">
    <citation type="journal article" date="2012" name="PLoS ONE">
        <title>Gene sets for utilization of primary and secondary nutrition supplies in the distal gut of endangered iberian lynx.</title>
        <authorList>
            <person name="Alcaide M."/>
            <person name="Messina E."/>
            <person name="Richter M."/>
            <person name="Bargiela R."/>
            <person name="Peplies J."/>
            <person name="Huws S.A."/>
            <person name="Newbold C.J."/>
            <person name="Golyshin P.N."/>
            <person name="Simon M.A."/>
            <person name="Lopez G."/>
            <person name="Yakimov M.M."/>
            <person name="Ferrer M."/>
        </authorList>
    </citation>
    <scope>NUCLEOTIDE SEQUENCE</scope>
</reference>
<sequence length="252" mass="28215">MDATPFKGLQPADSDLLLCYDYRHLRLDLDPTVLHAYTEMRVVAWSMGVWAATVVLSPAPTLAATSQSVARCLASGNGGEGLPVQWPRCVDCVAINGTPMPVDDRYGIPEAIFHGTLQGLDARNLEKFYRRMCVNRESLSFFLTHRPQRPVEELQEELQAIGAAARQLSGIGIPRFGWRRCLVGSRDLIFPSDHQQAAWEHLRQDRSFPRIELIDEPHYTARMADELTRPWPVTSGSDCIPSISKPFPSCAR</sequence>
<dbReference type="InterPro" id="IPR007398">
    <property type="entry name" value="BioG"/>
</dbReference>
<dbReference type="Pfam" id="PF04301">
    <property type="entry name" value="BioG"/>
    <property type="match status" value="2"/>
</dbReference>
<evidence type="ECO:0000313" key="1">
    <source>
        <dbReference type="EMBL" id="EJW96228.1"/>
    </source>
</evidence>
<dbReference type="AlphaFoldDB" id="J9FP42"/>
<dbReference type="EMBL" id="AMCI01005388">
    <property type="protein sequence ID" value="EJW96228.1"/>
    <property type="molecule type" value="Genomic_DNA"/>
</dbReference>
<name>J9FP42_9ZZZZ</name>
<comment type="caution">
    <text evidence="1">The sequence shown here is derived from an EMBL/GenBank/DDBJ whole genome shotgun (WGS) entry which is preliminary data.</text>
</comment>
<protein>
    <submittedName>
        <fullName evidence="1">Dithiobiotin synthetase</fullName>
    </submittedName>
</protein>
<dbReference type="ESTHER" id="9zzzz-j9fp42">
    <property type="family name" value="BioG_Pimeloyl-ACP-methyl-esterase"/>
</dbReference>
<accession>J9FP42</accession>